<accession>A0A922HY35</accession>
<dbReference type="GO" id="GO:0005737">
    <property type="term" value="C:cytoplasm"/>
    <property type="evidence" value="ECO:0007669"/>
    <property type="project" value="UniProtKB-SubCell"/>
</dbReference>
<organism evidence="5 6">
    <name type="scientific">Dermatophagoides farinae</name>
    <name type="common">American house dust mite</name>
    <dbReference type="NCBI Taxonomy" id="6954"/>
    <lineage>
        <taxon>Eukaryota</taxon>
        <taxon>Metazoa</taxon>
        <taxon>Ecdysozoa</taxon>
        <taxon>Arthropoda</taxon>
        <taxon>Chelicerata</taxon>
        <taxon>Arachnida</taxon>
        <taxon>Acari</taxon>
        <taxon>Acariformes</taxon>
        <taxon>Sarcoptiformes</taxon>
        <taxon>Astigmata</taxon>
        <taxon>Psoroptidia</taxon>
        <taxon>Analgoidea</taxon>
        <taxon>Pyroglyphidae</taxon>
        <taxon>Dermatophagoidinae</taxon>
        <taxon>Dermatophagoides</taxon>
    </lineage>
</organism>
<dbReference type="Proteomes" id="UP000790347">
    <property type="component" value="Unassembled WGS sequence"/>
</dbReference>
<dbReference type="Pfam" id="PF07989">
    <property type="entry name" value="Cnn_1N"/>
    <property type="match status" value="1"/>
</dbReference>
<proteinExistence type="predicted"/>
<protein>
    <recommendedName>
        <fullName evidence="4">Centrosomin N-terminal motif 1 domain-containing protein</fullName>
    </recommendedName>
</protein>
<comment type="subcellular location">
    <subcellularLocation>
        <location evidence="1">Cytoplasm</location>
    </subcellularLocation>
</comment>
<sequence>MDQTSIYDQHSIALDPYNGSTSTGQRILFLKDLHEKISNLREENFDLKMKLYLLENNDNLIGNSELKQKVIKEFDRKNEEIRSLKQTVFDKDKKIEQLRTSIKASADNIYNEKLLIENDKLKMKLMEMFNAYSDLYNHAKNLMDAPNSDPSELVDKLDGSLKTIERIRDFLCENNIDTKMIEMNEKCSKAQQTDDLQIDSGKNSPECMENLRSLINDFRNNKLNYKTFLERLDQIFAQRDQIKNDTSDDQQFKRQLYSSLLNQLNNLDQLNSKLLSSKQN</sequence>
<evidence type="ECO:0000259" key="4">
    <source>
        <dbReference type="Pfam" id="PF07989"/>
    </source>
</evidence>
<dbReference type="GO" id="GO:0005815">
    <property type="term" value="C:microtubule organizing center"/>
    <property type="evidence" value="ECO:0007669"/>
    <property type="project" value="InterPro"/>
</dbReference>
<dbReference type="InterPro" id="IPR012943">
    <property type="entry name" value="Cnn_1N"/>
</dbReference>
<evidence type="ECO:0000256" key="1">
    <source>
        <dbReference type="ARBA" id="ARBA00004496"/>
    </source>
</evidence>
<evidence type="ECO:0000256" key="3">
    <source>
        <dbReference type="SAM" id="Coils"/>
    </source>
</evidence>
<keyword evidence="6" id="KW-1185">Reference proteome</keyword>
<keyword evidence="3" id="KW-0175">Coiled coil</keyword>
<dbReference type="AlphaFoldDB" id="A0A922HY35"/>
<feature type="domain" description="Centrosomin N-terminal motif 1" evidence="4">
    <location>
        <begin position="30"/>
        <end position="102"/>
    </location>
</feature>
<reference evidence="5" key="1">
    <citation type="submission" date="2013-05" db="EMBL/GenBank/DDBJ databases">
        <authorList>
            <person name="Yim A.K.Y."/>
            <person name="Chan T.F."/>
            <person name="Ji K.M."/>
            <person name="Liu X.Y."/>
            <person name="Zhou J.W."/>
            <person name="Li R.Q."/>
            <person name="Yang K.Y."/>
            <person name="Li J."/>
            <person name="Li M."/>
            <person name="Law P.T.W."/>
            <person name="Wu Y.L."/>
            <person name="Cai Z.L."/>
            <person name="Qin H."/>
            <person name="Bao Y."/>
            <person name="Leung R.K.K."/>
            <person name="Ng P.K.S."/>
            <person name="Zou J."/>
            <person name="Zhong X.J."/>
            <person name="Ran P.X."/>
            <person name="Zhong N.S."/>
            <person name="Liu Z.G."/>
            <person name="Tsui S.K.W."/>
        </authorList>
    </citation>
    <scope>NUCLEOTIDE SEQUENCE</scope>
    <source>
        <strain evidence="5">Derf</strain>
        <tissue evidence="5">Whole organism</tissue>
    </source>
</reference>
<feature type="coiled-coil region" evidence="3">
    <location>
        <begin position="30"/>
        <end position="87"/>
    </location>
</feature>
<name>A0A922HY35_DERFA</name>
<reference evidence="5" key="2">
    <citation type="journal article" date="2022" name="Res Sq">
        <title>Comparative Genomics Reveals Insights into the Divergent Evolution of Astigmatic Mites and Household Pest Adaptations.</title>
        <authorList>
            <person name="Xiong Q."/>
            <person name="Wan A.T.-Y."/>
            <person name="Liu X.-Y."/>
            <person name="Fung C.S.-H."/>
            <person name="Xiao X."/>
            <person name="Malainual N."/>
            <person name="Hou J."/>
            <person name="Wang L."/>
            <person name="Wang M."/>
            <person name="Yang K."/>
            <person name="Cui Y."/>
            <person name="Leung E."/>
            <person name="Nong W."/>
            <person name="Shin S.-K."/>
            <person name="Au S."/>
            <person name="Jeong K.Y."/>
            <person name="Chew F.T."/>
            <person name="Hui J."/>
            <person name="Leung T.F."/>
            <person name="Tungtrongchitr A."/>
            <person name="Zhong N."/>
            <person name="Liu Z."/>
            <person name="Tsui S."/>
        </authorList>
    </citation>
    <scope>NUCLEOTIDE SEQUENCE</scope>
    <source>
        <strain evidence="5">Derf</strain>
        <tissue evidence="5">Whole organism</tissue>
    </source>
</reference>
<gene>
    <name evidence="5" type="ORF">DERF_007523</name>
</gene>
<evidence type="ECO:0000256" key="2">
    <source>
        <dbReference type="ARBA" id="ARBA00022490"/>
    </source>
</evidence>
<dbReference type="EMBL" id="ASGP02000003">
    <property type="protein sequence ID" value="KAH9516804.1"/>
    <property type="molecule type" value="Genomic_DNA"/>
</dbReference>
<evidence type="ECO:0000313" key="6">
    <source>
        <dbReference type="Proteomes" id="UP000790347"/>
    </source>
</evidence>
<comment type="caution">
    <text evidence="5">The sequence shown here is derived from an EMBL/GenBank/DDBJ whole genome shotgun (WGS) entry which is preliminary data.</text>
</comment>
<evidence type="ECO:0000313" key="5">
    <source>
        <dbReference type="EMBL" id="KAH9516804.1"/>
    </source>
</evidence>
<keyword evidence="2" id="KW-0963">Cytoplasm</keyword>